<dbReference type="PANTHER" id="PTHR22893:SF55">
    <property type="entry name" value="OXIDOREDUCTASE-RELATED"/>
    <property type="match status" value="1"/>
</dbReference>
<dbReference type="InterPro" id="IPR045247">
    <property type="entry name" value="Oye-like"/>
</dbReference>
<reference evidence="3" key="1">
    <citation type="submission" date="2021-01" db="EMBL/GenBank/DDBJ databases">
        <title>Genome public.</title>
        <authorList>
            <person name="Liu C."/>
            <person name="Sun Q."/>
        </authorList>
    </citation>
    <scope>NUCLEOTIDE SEQUENCE [LARGE SCALE GENOMIC DNA]</scope>
    <source>
        <strain evidence="3">CGMCC 1.18722</strain>
    </source>
</reference>
<evidence type="ECO:0000313" key="3">
    <source>
        <dbReference type="Proteomes" id="UP000638570"/>
    </source>
</evidence>
<dbReference type="Proteomes" id="UP000638570">
    <property type="component" value="Unassembled WGS sequence"/>
</dbReference>
<dbReference type="EMBL" id="JAERTZ010000033">
    <property type="protein sequence ID" value="MBL1379354.1"/>
    <property type="molecule type" value="Genomic_DNA"/>
</dbReference>
<dbReference type="PANTHER" id="PTHR22893">
    <property type="entry name" value="NADH OXIDOREDUCTASE-RELATED"/>
    <property type="match status" value="1"/>
</dbReference>
<organism evidence="2 3">
    <name type="scientific">Zobellella iuensis</name>
    <dbReference type="NCBI Taxonomy" id="2803811"/>
    <lineage>
        <taxon>Bacteria</taxon>
        <taxon>Pseudomonadati</taxon>
        <taxon>Pseudomonadota</taxon>
        <taxon>Gammaproteobacteria</taxon>
        <taxon>Aeromonadales</taxon>
        <taxon>Aeromonadaceae</taxon>
        <taxon>Zobellella</taxon>
    </lineage>
</organism>
<dbReference type="Gene3D" id="3.20.20.70">
    <property type="entry name" value="Aldolase class I"/>
    <property type="match status" value="1"/>
</dbReference>
<protein>
    <submittedName>
        <fullName evidence="2">Alkene reductase</fullName>
    </submittedName>
</protein>
<dbReference type="RefSeq" id="WP_202088583.1">
    <property type="nucleotide sequence ID" value="NZ_JAERTZ010000033.1"/>
</dbReference>
<gene>
    <name evidence="2" type="ORF">JKV55_18795</name>
</gene>
<dbReference type="Pfam" id="PF00724">
    <property type="entry name" value="Oxidored_FMN"/>
    <property type="match status" value="1"/>
</dbReference>
<comment type="caution">
    <text evidence="2">The sequence shown here is derived from an EMBL/GenBank/DDBJ whole genome shotgun (WGS) entry which is preliminary data.</text>
</comment>
<dbReference type="SUPFAM" id="SSF51395">
    <property type="entry name" value="FMN-linked oxidoreductases"/>
    <property type="match status" value="1"/>
</dbReference>
<dbReference type="InterPro" id="IPR013785">
    <property type="entry name" value="Aldolase_TIM"/>
</dbReference>
<evidence type="ECO:0000259" key="1">
    <source>
        <dbReference type="Pfam" id="PF00724"/>
    </source>
</evidence>
<dbReference type="CDD" id="cd02933">
    <property type="entry name" value="OYE_like_FMN"/>
    <property type="match status" value="1"/>
</dbReference>
<evidence type="ECO:0000313" key="2">
    <source>
        <dbReference type="EMBL" id="MBL1379354.1"/>
    </source>
</evidence>
<keyword evidence="3" id="KW-1185">Reference proteome</keyword>
<dbReference type="InterPro" id="IPR001155">
    <property type="entry name" value="OxRdtase_FMN_N"/>
</dbReference>
<proteinExistence type="predicted"/>
<accession>A0ABS1QWX1</accession>
<sequence>MTAYQPLFEPYRLNDRLTLANRIVMAPLTRSMAGPGLVPTRAMADYYGRRADAGLIVSEATIIRPDGQGYPDTPGIYSQAQIDGWKQVTAAVHRNGGKIFMQLWHVGRLAHSHFTGEQPVAPSAVAFEGTLPRMRELSYELPRELGREEIAQLVADYARAAENAIAAGFDGVEIHGANGYLIDQFLHHDTNHRADDYGRTPENMSRFALEVVDAVAARVGADRTAIRLTPGAYVHMQADARDRAVFDHLLGELERRELAYLHLGIFDDSLSFDFLGGRASEYLRRRYQGTLIGVGGLTPQTASEGLAQGRFELAAIGRPFIANPDYVRRVQQAEPLVEYHQDMLAELV</sequence>
<name>A0ABS1QWX1_9GAMM</name>
<feature type="domain" description="NADH:flavin oxidoreductase/NADH oxidase N-terminal" evidence="1">
    <location>
        <begin position="7"/>
        <end position="333"/>
    </location>
</feature>